<protein>
    <recommendedName>
        <fullName evidence="5">ETFB lysine methyltransferase</fullName>
    </recommendedName>
    <alternativeName>
        <fullName evidence="4">Protein N-lysine methyltransferase METTL20</fullName>
    </alternativeName>
</protein>
<organism evidence="7 8">
    <name type="scientific">Aedes albopictus</name>
    <name type="common">Asian tiger mosquito</name>
    <name type="synonym">Stegomyia albopicta</name>
    <dbReference type="NCBI Taxonomy" id="7160"/>
    <lineage>
        <taxon>Eukaryota</taxon>
        <taxon>Metazoa</taxon>
        <taxon>Ecdysozoa</taxon>
        <taxon>Arthropoda</taxon>
        <taxon>Hexapoda</taxon>
        <taxon>Insecta</taxon>
        <taxon>Pterygota</taxon>
        <taxon>Neoptera</taxon>
        <taxon>Endopterygota</taxon>
        <taxon>Diptera</taxon>
        <taxon>Nematocera</taxon>
        <taxon>Culicoidea</taxon>
        <taxon>Culicidae</taxon>
        <taxon>Culicinae</taxon>
        <taxon>Aedini</taxon>
        <taxon>Aedes</taxon>
        <taxon>Stegomyia</taxon>
    </lineage>
</organism>
<evidence type="ECO:0000256" key="4">
    <source>
        <dbReference type="ARBA" id="ARBA00041867"/>
    </source>
</evidence>
<reference evidence="7" key="2">
    <citation type="submission" date="2025-05" db="UniProtKB">
        <authorList>
            <consortium name="EnsemblMetazoa"/>
        </authorList>
    </citation>
    <scope>IDENTIFICATION</scope>
    <source>
        <strain evidence="7">Foshan</strain>
    </source>
</reference>
<evidence type="ECO:0000256" key="2">
    <source>
        <dbReference type="ARBA" id="ARBA00022679"/>
    </source>
</evidence>
<dbReference type="Proteomes" id="UP000069940">
    <property type="component" value="Unassembled WGS sequence"/>
</dbReference>
<dbReference type="CDD" id="cd02440">
    <property type="entry name" value="AdoMet_MTases"/>
    <property type="match status" value="1"/>
</dbReference>
<dbReference type="Gene3D" id="3.40.50.150">
    <property type="entry name" value="Vaccinia Virus protein VP39"/>
    <property type="match status" value="1"/>
</dbReference>
<evidence type="ECO:0000313" key="7">
    <source>
        <dbReference type="EnsemblMetazoa" id="AALFPA23_021744.P32190"/>
    </source>
</evidence>
<accession>A0ABM1ZUE4</accession>
<dbReference type="EnsemblMetazoa" id="AALFPA23_021744.R32190">
    <property type="protein sequence ID" value="AALFPA23_021744.P32190"/>
    <property type="gene ID" value="AALFPA23_021744"/>
</dbReference>
<dbReference type="GeneID" id="115265162"/>
<reference evidence="8" key="1">
    <citation type="journal article" date="2015" name="Proc. Natl. Acad. Sci. U.S.A.">
        <title>Genome sequence of the Asian Tiger mosquito, Aedes albopictus, reveals insights into its biology, genetics, and evolution.</title>
        <authorList>
            <person name="Chen X.G."/>
            <person name="Jiang X."/>
            <person name="Gu J."/>
            <person name="Xu M."/>
            <person name="Wu Y."/>
            <person name="Deng Y."/>
            <person name="Zhang C."/>
            <person name="Bonizzoni M."/>
            <person name="Dermauw W."/>
            <person name="Vontas J."/>
            <person name="Armbruster P."/>
            <person name="Huang X."/>
            <person name="Yang Y."/>
            <person name="Zhang H."/>
            <person name="He W."/>
            <person name="Peng H."/>
            <person name="Liu Y."/>
            <person name="Wu K."/>
            <person name="Chen J."/>
            <person name="Lirakis M."/>
            <person name="Topalis P."/>
            <person name="Van Leeuwen T."/>
            <person name="Hall A.B."/>
            <person name="Jiang X."/>
            <person name="Thorpe C."/>
            <person name="Mueller R.L."/>
            <person name="Sun C."/>
            <person name="Waterhouse R.M."/>
            <person name="Yan G."/>
            <person name="Tu Z.J."/>
            <person name="Fang X."/>
            <person name="James A.A."/>
        </authorList>
    </citation>
    <scope>NUCLEOTIDE SEQUENCE [LARGE SCALE GENOMIC DNA]</scope>
    <source>
        <strain evidence="8">Foshan</strain>
    </source>
</reference>
<name>A0ABM1ZUE4_AEDAL</name>
<dbReference type="SUPFAM" id="SSF53335">
    <property type="entry name" value="S-adenosyl-L-methionine-dependent methyltransferases"/>
    <property type="match status" value="1"/>
</dbReference>
<keyword evidence="1" id="KW-0489">Methyltransferase</keyword>
<dbReference type="Pfam" id="PF06325">
    <property type="entry name" value="PrmA"/>
    <property type="match status" value="1"/>
</dbReference>
<dbReference type="PANTHER" id="PTHR43648">
    <property type="entry name" value="ELECTRON TRANSFER FLAVOPROTEIN BETA SUBUNIT LYSINE METHYLTRANSFERASE"/>
    <property type="match status" value="1"/>
</dbReference>
<evidence type="ECO:0000313" key="8">
    <source>
        <dbReference type="Proteomes" id="UP000069940"/>
    </source>
</evidence>
<dbReference type="InterPro" id="IPR029063">
    <property type="entry name" value="SAM-dependent_MTases_sf"/>
</dbReference>
<dbReference type="RefSeq" id="XP_062704664.1">
    <property type="nucleotide sequence ID" value="XM_062848680.1"/>
</dbReference>
<evidence type="ECO:0000256" key="3">
    <source>
        <dbReference type="ARBA" id="ARBA00037932"/>
    </source>
</evidence>
<feature type="compositionally biased region" description="Low complexity" evidence="6">
    <location>
        <begin position="78"/>
        <end position="96"/>
    </location>
</feature>
<proteinExistence type="inferred from homology"/>
<comment type="similarity">
    <text evidence="3">Belongs to the methyltransferase superfamily. ETFBKMT family.</text>
</comment>
<dbReference type="PANTHER" id="PTHR43648:SF1">
    <property type="entry name" value="ELECTRON TRANSFER FLAVOPROTEIN BETA SUBUNIT LYSINE METHYLTRANSFERASE"/>
    <property type="match status" value="1"/>
</dbReference>
<keyword evidence="2" id="KW-0808">Transferase</keyword>
<feature type="region of interest" description="Disordered" evidence="6">
    <location>
        <begin position="64"/>
        <end position="103"/>
    </location>
</feature>
<evidence type="ECO:0000256" key="5">
    <source>
        <dbReference type="ARBA" id="ARBA00042266"/>
    </source>
</evidence>
<sequence length="345" mass="37883">MLRRLATGCYQQPRALAALASAMGVADGLLVLRTGTCRRRHLPIRSSHHAACYHDGDAGKNRSLDPACGDSEKRENIPSSSTVKKSFSCPSSSPQSLTDNRVNPTDRCKILQNTKVSRQHLTPELALHLITEECTIYHQPIGENFCFLTEPFWGFFWPGGQALTRFILDNRQLFSGKSVLDVGCGCGASSIAALGAGAKLVTANDIDAVALQATLLNAELNATTSDSDSVGSSIIEQHRLELDQSNQIGAPCDRYDVILLGDLFYDTEIADVLIPWLNRLARDDGKDIYIGDPGRHGLTETRLRNMIHLARYELPPNVCLENNGFSHASVWKFVADAEFDRPRMS</sequence>
<keyword evidence="8" id="KW-1185">Reference proteome</keyword>
<evidence type="ECO:0000256" key="6">
    <source>
        <dbReference type="SAM" id="MobiDB-lite"/>
    </source>
</evidence>
<evidence type="ECO:0000256" key="1">
    <source>
        <dbReference type="ARBA" id="ARBA00022603"/>
    </source>
</evidence>
<dbReference type="InterPro" id="IPR050078">
    <property type="entry name" value="Ribosomal_L11_MeTrfase_PrmA"/>
</dbReference>